<protein>
    <recommendedName>
        <fullName evidence="2">Nitrogen regulatory protein areA GATA-like domain-containing protein</fullName>
    </recommendedName>
</protein>
<evidence type="ECO:0000313" key="3">
    <source>
        <dbReference type="EMBL" id="KAG0254848.1"/>
    </source>
</evidence>
<feature type="compositionally biased region" description="Acidic residues" evidence="1">
    <location>
        <begin position="114"/>
        <end position="134"/>
    </location>
</feature>
<evidence type="ECO:0000256" key="1">
    <source>
        <dbReference type="SAM" id="MobiDB-lite"/>
    </source>
</evidence>
<gene>
    <name evidence="3" type="ORF">BG011_005495</name>
</gene>
<keyword evidence="4" id="KW-1185">Reference proteome</keyword>
<dbReference type="EMBL" id="JAAAJA010000380">
    <property type="protein sequence ID" value="KAG0254848.1"/>
    <property type="molecule type" value="Genomic_DNA"/>
</dbReference>
<feature type="region of interest" description="Disordered" evidence="1">
    <location>
        <begin position="1"/>
        <end position="143"/>
    </location>
</feature>
<feature type="compositionally biased region" description="Polar residues" evidence="1">
    <location>
        <begin position="1"/>
        <end position="11"/>
    </location>
</feature>
<feature type="domain" description="Nitrogen regulatory protein areA GATA-like" evidence="2">
    <location>
        <begin position="148"/>
        <end position="175"/>
    </location>
</feature>
<dbReference type="AlphaFoldDB" id="A0A9P6PYM4"/>
<dbReference type="Proteomes" id="UP000726737">
    <property type="component" value="Unassembled WGS sequence"/>
</dbReference>
<evidence type="ECO:0000313" key="4">
    <source>
        <dbReference type="Proteomes" id="UP000726737"/>
    </source>
</evidence>
<organism evidence="3 4">
    <name type="scientific">Mortierella polycephala</name>
    <dbReference type="NCBI Taxonomy" id="41804"/>
    <lineage>
        <taxon>Eukaryota</taxon>
        <taxon>Fungi</taxon>
        <taxon>Fungi incertae sedis</taxon>
        <taxon>Mucoromycota</taxon>
        <taxon>Mortierellomycotina</taxon>
        <taxon>Mortierellomycetes</taxon>
        <taxon>Mortierellales</taxon>
        <taxon>Mortierellaceae</taxon>
        <taxon>Mortierella</taxon>
    </lineage>
</organism>
<sequence>MLGCQQLTDPPTQFHRLFMPSLSPPQSTATATASAIPNPTPFNSRQDERSSSVSRTKRSPPAPPLLEPSIEFPKPKPRGRSFSKACLTSPDMSLIVGETESNINSYQRRMGTGFDDEEDGGDDGDDEKEEDDEEATKNGKGEPLATQVWRLYSKAKDSLPDGHRMENLAWRMMGMTLHHKTSKEQQDSSSTFYYKNSSKS</sequence>
<feature type="compositionally biased region" description="Polar residues" evidence="1">
    <location>
        <begin position="187"/>
        <end position="200"/>
    </location>
</feature>
<name>A0A9P6PYM4_9FUNG</name>
<proteinExistence type="predicted"/>
<feature type="compositionally biased region" description="Low complexity" evidence="1">
    <location>
        <begin position="20"/>
        <end position="37"/>
    </location>
</feature>
<dbReference type="Pfam" id="PF08550">
    <property type="entry name" value="GATA_AreA"/>
    <property type="match status" value="1"/>
</dbReference>
<comment type="caution">
    <text evidence="3">The sequence shown here is derived from an EMBL/GenBank/DDBJ whole genome shotgun (WGS) entry which is preliminary data.</text>
</comment>
<feature type="region of interest" description="Disordered" evidence="1">
    <location>
        <begin position="179"/>
        <end position="200"/>
    </location>
</feature>
<evidence type="ECO:0000259" key="2">
    <source>
        <dbReference type="Pfam" id="PF08550"/>
    </source>
</evidence>
<dbReference type="InterPro" id="IPR013860">
    <property type="entry name" value="AreA_GATA"/>
</dbReference>
<accession>A0A9P6PYM4</accession>
<dbReference type="OrthoDB" id="515401at2759"/>
<reference evidence="3" key="1">
    <citation type="journal article" date="2020" name="Fungal Divers.">
        <title>Resolving the Mortierellaceae phylogeny through synthesis of multi-gene phylogenetics and phylogenomics.</title>
        <authorList>
            <person name="Vandepol N."/>
            <person name="Liber J."/>
            <person name="Desiro A."/>
            <person name="Na H."/>
            <person name="Kennedy M."/>
            <person name="Barry K."/>
            <person name="Grigoriev I.V."/>
            <person name="Miller A.N."/>
            <person name="O'Donnell K."/>
            <person name="Stajich J.E."/>
            <person name="Bonito G."/>
        </authorList>
    </citation>
    <scope>NUCLEOTIDE SEQUENCE</scope>
    <source>
        <strain evidence="3">KOD948</strain>
    </source>
</reference>